<evidence type="ECO:0000313" key="1">
    <source>
        <dbReference type="EMBL" id="GCA71330.1"/>
    </source>
</evidence>
<sequence>MNYEVGSGEWCARTNLIHSLNAVKPAKDRNRESQRLLDCWEWIAQKVSPLTP</sequence>
<dbReference type="AlphaFoldDB" id="A0A5A5R5R0"/>
<protein>
    <submittedName>
        <fullName evidence="1">Uncharacterized protein</fullName>
    </submittedName>
</protein>
<reference evidence="1 2" key="1">
    <citation type="submission" date="2018-09" db="EMBL/GenBank/DDBJ databases">
        <title>Evolutionary history of phycoerythrin pigmentation in the water bloom-forming cyanobacterium Microcystis aeruginosa.</title>
        <authorList>
            <person name="Tanabe Y."/>
            <person name="Tanabe Y."/>
            <person name="Yamaguchi H."/>
        </authorList>
    </citation>
    <scope>NUCLEOTIDE SEQUENCE [LARGE SCALE GENOMIC DNA]</scope>
    <source>
        <strain evidence="1 2">NIES-2519</strain>
    </source>
</reference>
<proteinExistence type="predicted"/>
<comment type="caution">
    <text evidence="1">The sequence shown here is derived from an EMBL/GenBank/DDBJ whole genome shotgun (WGS) entry which is preliminary data.</text>
</comment>
<organism evidence="1 2">
    <name type="scientific">Microcystis aeruginosa NIES-2519</name>
    <dbReference type="NCBI Taxonomy" id="2303981"/>
    <lineage>
        <taxon>Bacteria</taxon>
        <taxon>Bacillati</taxon>
        <taxon>Cyanobacteriota</taxon>
        <taxon>Cyanophyceae</taxon>
        <taxon>Oscillatoriophycideae</taxon>
        <taxon>Chroococcales</taxon>
        <taxon>Microcystaceae</taxon>
        <taxon>Microcystis</taxon>
    </lineage>
</organism>
<accession>A0A5A5R5R0</accession>
<gene>
    <name evidence="1" type="ORF">MiYa_02869</name>
</gene>
<dbReference type="Proteomes" id="UP000323569">
    <property type="component" value="Unassembled WGS sequence"/>
</dbReference>
<dbReference type="EMBL" id="BHVO01000051">
    <property type="protein sequence ID" value="GCA71330.1"/>
    <property type="molecule type" value="Genomic_DNA"/>
</dbReference>
<evidence type="ECO:0000313" key="2">
    <source>
        <dbReference type="Proteomes" id="UP000323569"/>
    </source>
</evidence>
<name>A0A5A5R5R0_MICAE</name>